<evidence type="ECO:0000313" key="5">
    <source>
        <dbReference type="Proteomes" id="UP000471120"/>
    </source>
</evidence>
<dbReference type="Pfam" id="PF00583">
    <property type="entry name" value="Acetyltransf_1"/>
    <property type="match status" value="1"/>
</dbReference>
<dbReference type="PANTHER" id="PTHR43877:SF2">
    <property type="entry name" value="AMINOALKYLPHOSPHONATE N-ACETYLTRANSFERASE-RELATED"/>
    <property type="match status" value="1"/>
</dbReference>
<name>A0A6P2CHM3_9NOCA</name>
<feature type="domain" description="N-acetyltransferase" evidence="3">
    <location>
        <begin position="7"/>
        <end position="158"/>
    </location>
</feature>
<dbReference type="RefSeq" id="WP_010839436.1">
    <property type="nucleotide sequence ID" value="NZ_QRCM01000001.1"/>
</dbReference>
<dbReference type="Proteomes" id="UP000471120">
    <property type="component" value="Unassembled WGS sequence"/>
</dbReference>
<gene>
    <name evidence="4" type="ORF">DW322_20385</name>
</gene>
<dbReference type="InterPro" id="IPR000182">
    <property type="entry name" value="GNAT_dom"/>
</dbReference>
<keyword evidence="1 4" id="KW-0808">Transferase</keyword>
<evidence type="ECO:0000256" key="1">
    <source>
        <dbReference type="ARBA" id="ARBA00022679"/>
    </source>
</evidence>
<dbReference type="PROSITE" id="PS51186">
    <property type="entry name" value="GNAT"/>
    <property type="match status" value="1"/>
</dbReference>
<dbReference type="EMBL" id="QRCM01000001">
    <property type="protein sequence ID" value="TXG92095.1"/>
    <property type="molecule type" value="Genomic_DNA"/>
</dbReference>
<dbReference type="InterPro" id="IPR016181">
    <property type="entry name" value="Acyl_CoA_acyltransferase"/>
</dbReference>
<evidence type="ECO:0000259" key="3">
    <source>
        <dbReference type="PROSITE" id="PS51186"/>
    </source>
</evidence>
<protein>
    <submittedName>
        <fullName evidence="4">GNAT family N-acetyltransferase</fullName>
    </submittedName>
</protein>
<dbReference type="SUPFAM" id="SSF55729">
    <property type="entry name" value="Acyl-CoA N-acyltransferases (Nat)"/>
    <property type="match status" value="1"/>
</dbReference>
<evidence type="ECO:0000313" key="4">
    <source>
        <dbReference type="EMBL" id="TXG92095.1"/>
    </source>
</evidence>
<proteinExistence type="predicted"/>
<dbReference type="InterPro" id="IPR050832">
    <property type="entry name" value="Bact_Acetyltransf"/>
</dbReference>
<dbReference type="AlphaFoldDB" id="A0A6P2CHM3"/>
<dbReference type="GO" id="GO:0016747">
    <property type="term" value="F:acyltransferase activity, transferring groups other than amino-acyl groups"/>
    <property type="evidence" value="ECO:0007669"/>
    <property type="project" value="InterPro"/>
</dbReference>
<evidence type="ECO:0000256" key="2">
    <source>
        <dbReference type="ARBA" id="ARBA00023315"/>
    </source>
</evidence>
<dbReference type="Gene3D" id="3.40.630.30">
    <property type="match status" value="1"/>
</dbReference>
<organism evidence="4 5">
    <name type="scientific">Rhodococcus rhodnii</name>
    <dbReference type="NCBI Taxonomy" id="38312"/>
    <lineage>
        <taxon>Bacteria</taxon>
        <taxon>Bacillati</taxon>
        <taxon>Actinomycetota</taxon>
        <taxon>Actinomycetes</taxon>
        <taxon>Mycobacteriales</taxon>
        <taxon>Nocardiaceae</taxon>
        <taxon>Rhodococcus</taxon>
    </lineage>
</organism>
<comment type="caution">
    <text evidence="4">The sequence shown here is derived from an EMBL/GenBank/DDBJ whole genome shotgun (WGS) entry which is preliminary data.</text>
</comment>
<keyword evidence="2" id="KW-0012">Acyltransferase</keyword>
<sequence>MTDDHPSDVRIASADPDSDAVRACFLRYFRELDDVLAVGFDPAKSTSADGDELRPPRGIALIVWDGAAPVGCGAVKFGGETAEIKRMWLDPAVRGRGLSRRLLTALETHARESGARSVLLDTNDALTSAVGLYRGAGYVAVAPYNDNAYATHWFSKTL</sequence>
<dbReference type="CDD" id="cd04301">
    <property type="entry name" value="NAT_SF"/>
    <property type="match status" value="1"/>
</dbReference>
<dbReference type="PANTHER" id="PTHR43877">
    <property type="entry name" value="AMINOALKYLPHOSPHONATE N-ACETYLTRANSFERASE-RELATED-RELATED"/>
    <property type="match status" value="1"/>
</dbReference>
<reference evidence="4 5" key="1">
    <citation type="submission" date="2018-07" db="EMBL/GenBank/DDBJ databases">
        <title>Genome sequence of Rhodococcus rhodnii ATCC 35071 from Rhodnius prolixus.</title>
        <authorList>
            <person name="Patel V."/>
            <person name="Vogel K.J."/>
        </authorList>
    </citation>
    <scope>NUCLEOTIDE SEQUENCE [LARGE SCALE GENOMIC DNA]</scope>
    <source>
        <strain evidence="4 5">ATCC 35071</strain>
    </source>
</reference>
<accession>A0A6P2CHM3</accession>